<evidence type="ECO:0000313" key="3">
    <source>
        <dbReference type="Proteomes" id="UP000006729"/>
    </source>
</evidence>
<organism evidence="2 3">
    <name type="scientific">Populus trichocarpa</name>
    <name type="common">Western balsam poplar</name>
    <name type="synonym">Populus balsamifera subsp. trichocarpa</name>
    <dbReference type="NCBI Taxonomy" id="3694"/>
    <lineage>
        <taxon>Eukaryota</taxon>
        <taxon>Viridiplantae</taxon>
        <taxon>Streptophyta</taxon>
        <taxon>Embryophyta</taxon>
        <taxon>Tracheophyta</taxon>
        <taxon>Spermatophyta</taxon>
        <taxon>Magnoliopsida</taxon>
        <taxon>eudicotyledons</taxon>
        <taxon>Gunneridae</taxon>
        <taxon>Pentapetalae</taxon>
        <taxon>rosids</taxon>
        <taxon>fabids</taxon>
        <taxon>Malpighiales</taxon>
        <taxon>Salicaceae</taxon>
        <taxon>Saliceae</taxon>
        <taxon>Populus</taxon>
    </lineage>
</organism>
<reference evidence="2 3" key="1">
    <citation type="journal article" date="2006" name="Science">
        <title>The genome of black cottonwood, Populus trichocarpa (Torr. &amp; Gray).</title>
        <authorList>
            <person name="Tuskan G.A."/>
            <person name="Difazio S."/>
            <person name="Jansson S."/>
            <person name="Bohlmann J."/>
            <person name="Grigoriev I."/>
            <person name="Hellsten U."/>
            <person name="Putnam N."/>
            <person name="Ralph S."/>
            <person name="Rombauts S."/>
            <person name="Salamov A."/>
            <person name="Schein J."/>
            <person name="Sterck L."/>
            <person name="Aerts A."/>
            <person name="Bhalerao R.R."/>
            <person name="Bhalerao R.P."/>
            <person name="Blaudez D."/>
            <person name="Boerjan W."/>
            <person name="Brun A."/>
            <person name="Brunner A."/>
            <person name="Busov V."/>
            <person name="Campbell M."/>
            <person name="Carlson J."/>
            <person name="Chalot M."/>
            <person name="Chapman J."/>
            <person name="Chen G.L."/>
            <person name="Cooper D."/>
            <person name="Coutinho P.M."/>
            <person name="Couturier J."/>
            <person name="Covert S."/>
            <person name="Cronk Q."/>
            <person name="Cunningham R."/>
            <person name="Davis J."/>
            <person name="Degroeve S."/>
            <person name="Dejardin A."/>
            <person name="Depamphilis C."/>
            <person name="Detter J."/>
            <person name="Dirks B."/>
            <person name="Dubchak I."/>
            <person name="Duplessis S."/>
            <person name="Ehlting J."/>
            <person name="Ellis B."/>
            <person name="Gendler K."/>
            <person name="Goodstein D."/>
            <person name="Gribskov M."/>
            <person name="Grimwood J."/>
            <person name="Groover A."/>
            <person name="Gunter L."/>
            <person name="Hamberger B."/>
            <person name="Heinze B."/>
            <person name="Helariutta Y."/>
            <person name="Henrissat B."/>
            <person name="Holligan D."/>
            <person name="Holt R."/>
            <person name="Huang W."/>
            <person name="Islam-Faridi N."/>
            <person name="Jones S."/>
            <person name="Jones-Rhoades M."/>
            <person name="Jorgensen R."/>
            <person name="Joshi C."/>
            <person name="Kangasjarvi J."/>
            <person name="Karlsson J."/>
            <person name="Kelleher C."/>
            <person name="Kirkpatrick R."/>
            <person name="Kirst M."/>
            <person name="Kohler A."/>
            <person name="Kalluri U."/>
            <person name="Larimer F."/>
            <person name="Leebens-Mack J."/>
            <person name="Leple J.C."/>
            <person name="Locascio P."/>
            <person name="Lou Y."/>
            <person name="Lucas S."/>
            <person name="Martin F."/>
            <person name="Montanini B."/>
            <person name="Napoli C."/>
            <person name="Nelson D.R."/>
            <person name="Nelson C."/>
            <person name="Nieminen K."/>
            <person name="Nilsson O."/>
            <person name="Pereda V."/>
            <person name="Peter G."/>
            <person name="Philippe R."/>
            <person name="Pilate G."/>
            <person name="Poliakov A."/>
            <person name="Razumovskaya J."/>
            <person name="Richardson P."/>
            <person name="Rinaldi C."/>
            <person name="Ritland K."/>
            <person name="Rouze P."/>
            <person name="Ryaboy D."/>
            <person name="Schmutz J."/>
            <person name="Schrader J."/>
            <person name="Segerman B."/>
            <person name="Shin H."/>
            <person name="Siddiqui A."/>
            <person name="Sterky F."/>
            <person name="Terry A."/>
            <person name="Tsai C.J."/>
            <person name="Uberbacher E."/>
            <person name="Unneberg P."/>
            <person name="Vahala J."/>
            <person name="Wall K."/>
            <person name="Wessler S."/>
            <person name="Yang G."/>
            <person name="Yin T."/>
            <person name="Douglas C."/>
            <person name="Marra M."/>
            <person name="Sandberg G."/>
            <person name="Van de Peer Y."/>
            <person name="Rokhsar D."/>
        </authorList>
    </citation>
    <scope>NUCLEOTIDE SEQUENCE [LARGE SCALE GENOMIC DNA]</scope>
    <source>
        <strain evidence="3">cv. Nisqually</strain>
    </source>
</reference>
<dbReference type="AlphaFoldDB" id="B9H2X0"/>
<protein>
    <submittedName>
        <fullName evidence="2">Uncharacterized protein</fullName>
    </submittedName>
</protein>
<dbReference type="InParanoid" id="B9H2X0"/>
<dbReference type="EMBL" id="CM009293">
    <property type="protein sequence ID" value="PNT39500.1"/>
    <property type="molecule type" value="Genomic_DNA"/>
</dbReference>
<dbReference type="eggNOG" id="ENOG502QVKT">
    <property type="taxonomic scope" value="Eukaryota"/>
</dbReference>
<dbReference type="Proteomes" id="UP000006729">
    <property type="component" value="Chromosome 4"/>
</dbReference>
<dbReference type="HOGENOM" id="CLU_2431120_0_0_1"/>
<proteinExistence type="predicted"/>
<evidence type="ECO:0000256" key="1">
    <source>
        <dbReference type="SAM" id="MobiDB-lite"/>
    </source>
</evidence>
<gene>
    <name evidence="2" type="ORF">POPTR_004G041100</name>
</gene>
<dbReference type="PANTHER" id="PTHR36888">
    <property type="entry name" value="TETRATRICOPEPTIDE-LIKE HELICAL DOMAIN-CONTAINING PROTEIN-RELATED"/>
    <property type="match status" value="1"/>
</dbReference>
<accession>B9H2X0</accession>
<feature type="region of interest" description="Disordered" evidence="1">
    <location>
        <begin position="71"/>
        <end position="91"/>
    </location>
</feature>
<dbReference type="PANTHER" id="PTHR36888:SF2">
    <property type="entry name" value="TETRATRICOPEPTIDE REPEAT (TPR)-LIKE SUPERFAMILY PROTEIN"/>
    <property type="match status" value="1"/>
</dbReference>
<name>B9H2X0_POPTR</name>
<evidence type="ECO:0000313" key="2">
    <source>
        <dbReference type="EMBL" id="PNT39500.1"/>
    </source>
</evidence>
<sequence>MVIEQKILHVDPSLALSFRAQLIADIGPEAAYDADKVFLAAIDKFDAMLSKGNVYAPDALYRWGVVLQQSSRLQPTDSRESEVAATGKEAI</sequence>
<keyword evidence="3" id="KW-1185">Reference proteome</keyword>
<dbReference type="STRING" id="3694.B9H2X0"/>